<reference evidence="14 16" key="1">
    <citation type="journal article" date="2008" name="Science">
        <title>The Physcomitrella genome reveals evolutionary insights into the conquest of land by plants.</title>
        <authorList>
            <person name="Rensing S."/>
            <person name="Lang D."/>
            <person name="Zimmer A."/>
            <person name="Terry A."/>
            <person name="Salamov A."/>
            <person name="Shapiro H."/>
            <person name="Nishiyama T."/>
            <person name="Perroud P.-F."/>
            <person name="Lindquist E."/>
            <person name="Kamisugi Y."/>
            <person name="Tanahashi T."/>
            <person name="Sakakibara K."/>
            <person name="Fujita T."/>
            <person name="Oishi K."/>
            <person name="Shin-I T."/>
            <person name="Kuroki Y."/>
            <person name="Toyoda A."/>
            <person name="Suzuki Y."/>
            <person name="Hashimoto A."/>
            <person name="Yamaguchi K."/>
            <person name="Sugano A."/>
            <person name="Kohara Y."/>
            <person name="Fujiyama A."/>
            <person name="Anterola A."/>
            <person name="Aoki S."/>
            <person name="Ashton N."/>
            <person name="Barbazuk W.B."/>
            <person name="Barker E."/>
            <person name="Bennetzen J."/>
            <person name="Bezanilla M."/>
            <person name="Blankenship R."/>
            <person name="Cho S.H."/>
            <person name="Dutcher S."/>
            <person name="Estelle M."/>
            <person name="Fawcett J.A."/>
            <person name="Gundlach H."/>
            <person name="Hanada K."/>
            <person name="Heyl A."/>
            <person name="Hicks K.A."/>
            <person name="Hugh J."/>
            <person name="Lohr M."/>
            <person name="Mayer K."/>
            <person name="Melkozernov A."/>
            <person name="Murata T."/>
            <person name="Nelson D."/>
            <person name="Pils B."/>
            <person name="Prigge M."/>
            <person name="Reiss B."/>
            <person name="Renner T."/>
            <person name="Rombauts S."/>
            <person name="Rushton P."/>
            <person name="Sanderfoot A."/>
            <person name="Schween G."/>
            <person name="Shiu S.-H."/>
            <person name="Stueber K."/>
            <person name="Theodoulou F.L."/>
            <person name="Tu H."/>
            <person name="Van de Peer Y."/>
            <person name="Verrier P.J."/>
            <person name="Waters E."/>
            <person name="Wood A."/>
            <person name="Yang L."/>
            <person name="Cove D."/>
            <person name="Cuming A."/>
            <person name="Hasebe M."/>
            <person name="Lucas S."/>
            <person name="Mishler D.B."/>
            <person name="Reski R."/>
            <person name="Grigoriev I."/>
            <person name="Quatrano R.S."/>
            <person name="Boore J.L."/>
        </authorList>
    </citation>
    <scope>NUCLEOTIDE SEQUENCE [LARGE SCALE GENOMIC DNA]</scope>
    <source>
        <strain evidence="15 16">cv. Gransden 2004</strain>
    </source>
</reference>
<evidence type="ECO:0000313" key="15">
    <source>
        <dbReference type="EnsemblPlants" id="Pp3c16_24030V3.1"/>
    </source>
</evidence>
<keyword evidence="6" id="KW-0282">Flagellum</keyword>
<dbReference type="PaxDb" id="3218-PP1S4_340V6.1"/>
<gene>
    <name evidence="14" type="ORF">PHYPA_021409</name>
</gene>
<dbReference type="GO" id="GO:0005794">
    <property type="term" value="C:Golgi apparatus"/>
    <property type="evidence" value="ECO:0000318"/>
    <property type="project" value="GO_Central"/>
</dbReference>
<name>A0A2K1J9U2_PHYPA</name>
<feature type="compositionally biased region" description="Basic residues" evidence="12">
    <location>
        <begin position="1"/>
        <end position="10"/>
    </location>
</feature>
<comment type="subcellular location">
    <subcellularLocation>
        <location evidence="1">Cell projection</location>
        <location evidence="1">Cilium</location>
        <location evidence="1">Flagellum</location>
    </subcellularLocation>
    <subcellularLocation>
        <location evidence="2">Cytoplasm</location>
        <location evidence="2">Cytoskeleton</location>
    </subcellularLocation>
</comment>
<dbReference type="Pfam" id="PF13851">
    <property type="entry name" value="GAS"/>
    <property type="match status" value="1"/>
</dbReference>
<organism evidence="14">
    <name type="scientific">Physcomitrium patens</name>
    <name type="common">Spreading-leaved earth moss</name>
    <name type="synonym">Physcomitrella patens</name>
    <dbReference type="NCBI Taxonomy" id="3218"/>
    <lineage>
        <taxon>Eukaryota</taxon>
        <taxon>Viridiplantae</taxon>
        <taxon>Streptophyta</taxon>
        <taxon>Embryophyta</taxon>
        <taxon>Bryophyta</taxon>
        <taxon>Bryophytina</taxon>
        <taxon>Bryopsida</taxon>
        <taxon>Funariidae</taxon>
        <taxon>Funariales</taxon>
        <taxon>Funariaceae</taxon>
        <taxon>Physcomitrium</taxon>
    </lineage>
</organism>
<keyword evidence="9" id="KW-0206">Cytoskeleton</keyword>
<keyword evidence="10" id="KW-0966">Cell projection</keyword>
<dbReference type="Gramene" id="Pp3c16_24030V3.2">
    <property type="protein sequence ID" value="Pp3c16_24030V3.2"/>
    <property type="gene ID" value="Pp3c16_24030"/>
</dbReference>
<evidence type="ECO:0000256" key="3">
    <source>
        <dbReference type="ARBA" id="ARBA00009859"/>
    </source>
</evidence>
<keyword evidence="7 11" id="KW-0175">Coiled coil</keyword>
<proteinExistence type="inferred from homology"/>
<reference evidence="15" key="3">
    <citation type="submission" date="2020-12" db="UniProtKB">
        <authorList>
            <consortium name="EnsemblPlants"/>
        </authorList>
    </citation>
    <scope>IDENTIFICATION</scope>
</reference>
<evidence type="ECO:0000256" key="6">
    <source>
        <dbReference type="ARBA" id="ARBA00022846"/>
    </source>
</evidence>
<keyword evidence="5" id="KW-0493">Microtubule</keyword>
<evidence type="ECO:0000256" key="1">
    <source>
        <dbReference type="ARBA" id="ARBA00004230"/>
    </source>
</evidence>
<dbReference type="GO" id="GO:0048870">
    <property type="term" value="P:cell motility"/>
    <property type="evidence" value="ECO:0007669"/>
    <property type="project" value="InterPro"/>
</dbReference>
<evidence type="ECO:0000256" key="8">
    <source>
        <dbReference type="ARBA" id="ARBA00023069"/>
    </source>
</evidence>
<keyword evidence="8" id="KW-0969">Cilium</keyword>
<dbReference type="GO" id="GO:0031267">
    <property type="term" value="F:small GTPase binding"/>
    <property type="evidence" value="ECO:0007669"/>
    <property type="project" value="InterPro"/>
</dbReference>
<evidence type="ECO:0000256" key="11">
    <source>
        <dbReference type="SAM" id="Coils"/>
    </source>
</evidence>
<evidence type="ECO:0000256" key="12">
    <source>
        <dbReference type="SAM" id="MobiDB-lite"/>
    </source>
</evidence>
<dbReference type="PANTHER" id="PTHR31543:SF0">
    <property type="entry name" value="DYNEIN REGULATORY COMPLEX SUBUNIT 4"/>
    <property type="match status" value="1"/>
</dbReference>
<dbReference type="GO" id="GO:0031514">
    <property type="term" value="C:motile cilium"/>
    <property type="evidence" value="ECO:0007669"/>
    <property type="project" value="UniProtKB-SubCell"/>
</dbReference>
<dbReference type="GO" id="GO:0008017">
    <property type="term" value="F:microtubule binding"/>
    <property type="evidence" value="ECO:0007669"/>
    <property type="project" value="InterPro"/>
</dbReference>
<feature type="domain" description="Growth arrest-specific protein 8" evidence="13">
    <location>
        <begin position="235"/>
        <end position="426"/>
    </location>
</feature>
<dbReference type="AlphaFoldDB" id="A0A2K1J9U2"/>
<evidence type="ECO:0000256" key="2">
    <source>
        <dbReference type="ARBA" id="ARBA00004245"/>
    </source>
</evidence>
<feature type="region of interest" description="Disordered" evidence="12">
    <location>
        <begin position="1"/>
        <end position="23"/>
    </location>
</feature>
<dbReference type="PANTHER" id="PTHR31543">
    <property type="entry name" value="DYNEIN REGULATORY COMPLEX SUBUNIT 4"/>
    <property type="match status" value="1"/>
</dbReference>
<reference evidence="14 16" key="2">
    <citation type="journal article" date="2018" name="Plant J.">
        <title>The Physcomitrella patens chromosome-scale assembly reveals moss genome structure and evolution.</title>
        <authorList>
            <person name="Lang D."/>
            <person name="Ullrich K.K."/>
            <person name="Murat F."/>
            <person name="Fuchs J."/>
            <person name="Jenkins J."/>
            <person name="Haas F.B."/>
            <person name="Piednoel M."/>
            <person name="Gundlach H."/>
            <person name="Van Bel M."/>
            <person name="Meyberg R."/>
            <person name="Vives C."/>
            <person name="Morata J."/>
            <person name="Symeonidi A."/>
            <person name="Hiss M."/>
            <person name="Muchero W."/>
            <person name="Kamisugi Y."/>
            <person name="Saleh O."/>
            <person name="Blanc G."/>
            <person name="Decker E.L."/>
            <person name="van Gessel N."/>
            <person name="Grimwood J."/>
            <person name="Hayes R.D."/>
            <person name="Graham S.W."/>
            <person name="Gunter L.E."/>
            <person name="McDaniel S.F."/>
            <person name="Hoernstein S.N.W."/>
            <person name="Larsson A."/>
            <person name="Li F.W."/>
            <person name="Perroud P.F."/>
            <person name="Phillips J."/>
            <person name="Ranjan P."/>
            <person name="Rokshar D.S."/>
            <person name="Rothfels C.J."/>
            <person name="Schneider L."/>
            <person name="Shu S."/>
            <person name="Stevenson D.W."/>
            <person name="Thummler F."/>
            <person name="Tillich M."/>
            <person name="Villarreal Aguilar J.C."/>
            <person name="Widiez T."/>
            <person name="Wong G.K."/>
            <person name="Wymore A."/>
            <person name="Zhang Y."/>
            <person name="Zimmer A.D."/>
            <person name="Quatrano R.S."/>
            <person name="Mayer K.F.X."/>
            <person name="Goodstein D."/>
            <person name="Casacuberta J.M."/>
            <person name="Vandepoele K."/>
            <person name="Reski R."/>
            <person name="Cuming A.C."/>
            <person name="Tuskan G.A."/>
            <person name="Maumus F."/>
            <person name="Salse J."/>
            <person name="Schmutz J."/>
            <person name="Rensing S.A."/>
        </authorList>
    </citation>
    <scope>NUCLEOTIDE SEQUENCE [LARGE SCALE GENOMIC DNA]</scope>
    <source>
        <strain evidence="15 16">cv. Gransden 2004</strain>
    </source>
</reference>
<evidence type="ECO:0000256" key="5">
    <source>
        <dbReference type="ARBA" id="ARBA00022701"/>
    </source>
</evidence>
<evidence type="ECO:0000313" key="14">
    <source>
        <dbReference type="EMBL" id="PNR38298.1"/>
    </source>
</evidence>
<evidence type="ECO:0000256" key="10">
    <source>
        <dbReference type="ARBA" id="ARBA00023273"/>
    </source>
</evidence>
<evidence type="ECO:0000256" key="4">
    <source>
        <dbReference type="ARBA" id="ARBA00022490"/>
    </source>
</evidence>
<evidence type="ECO:0000256" key="7">
    <source>
        <dbReference type="ARBA" id="ARBA00023054"/>
    </source>
</evidence>
<dbReference type="InterPro" id="IPR025593">
    <property type="entry name" value="GAS8_dom"/>
</dbReference>
<dbReference type="EnsemblPlants" id="Pp3c16_24030V3.1">
    <property type="protein sequence ID" value="Pp3c16_24030V3.1"/>
    <property type="gene ID" value="Pp3c16_24030"/>
</dbReference>
<protein>
    <recommendedName>
        <fullName evidence="13">Growth arrest-specific protein 8 domain-containing protein</fullName>
    </recommendedName>
</protein>
<evidence type="ECO:0000313" key="16">
    <source>
        <dbReference type="Proteomes" id="UP000006727"/>
    </source>
</evidence>
<dbReference type="Gramene" id="Pp3c16_24030V3.1">
    <property type="protein sequence ID" value="Pp3c16_24030V3.1"/>
    <property type="gene ID" value="Pp3c16_24030"/>
</dbReference>
<dbReference type="Proteomes" id="UP000006727">
    <property type="component" value="Chromosome 16"/>
</dbReference>
<dbReference type="EMBL" id="ABEU02000016">
    <property type="protein sequence ID" value="PNR38298.1"/>
    <property type="molecule type" value="Genomic_DNA"/>
</dbReference>
<evidence type="ECO:0000256" key="9">
    <source>
        <dbReference type="ARBA" id="ARBA00023212"/>
    </source>
</evidence>
<dbReference type="GO" id="GO:0005874">
    <property type="term" value="C:microtubule"/>
    <property type="evidence" value="ECO:0000318"/>
    <property type="project" value="GO_Central"/>
</dbReference>
<dbReference type="EnsemblPlants" id="Pp3c16_24030V3.2">
    <property type="protein sequence ID" value="Pp3c16_24030V3.2"/>
    <property type="gene ID" value="Pp3c16_24030"/>
</dbReference>
<keyword evidence="16" id="KW-1185">Reference proteome</keyword>
<dbReference type="STRING" id="3218.A0A2K1J9U2"/>
<dbReference type="InParanoid" id="A0A2K1J9U2"/>
<feature type="coiled-coil region" evidence="11">
    <location>
        <begin position="297"/>
        <end position="362"/>
    </location>
</feature>
<dbReference type="InterPro" id="IPR039308">
    <property type="entry name" value="GAS8"/>
</dbReference>
<sequence>MGPKKGGKGKGKNEKVEEVSAGATPSELLTKIAALNEAKDKEMQERNLMMIERDKISSFWEIKKEEYDKLRAEFRNKDRAMEELEEHHQLELKLCNQKLKHLLYEQQHAIATVKTDNEQALKLQRDQFSKREGELVCPMCFSCLIKALGTNCRNDKRALKDQVKEMGLSYEDIIRSVKMEHAKEVTKIRQEFDQNAKELQQKSDRKIKTLRDEMDLRRKSEIHEIEERKNVHVSELMKNHEKAFTEIKCYYNDITHNNLDLIRTLKEDVTGMKMREAANEKLMYEIAQENKRLTEPLEKALKEVEVLRLGMANYEKDKQLLSQANSRQKESTKKFKQLEWDYQVLQSRCEQLQAERDEIFSKFVSSVHDVQQKCGLQSMLLQRKVQVLGEKLEKKEAQLGTGEVQGGVHSSAEKVLESKNNLIKSLRYDLGKILKVVVLSVCLGKNVSIYGNKTILLVGRHTMMLSRRTKKKWQNMESHLKRWV</sequence>
<comment type="similarity">
    <text evidence="3">Belongs to the DRC4 family.</text>
</comment>
<accession>A0A2K1J9U2</accession>
<keyword evidence="4" id="KW-0963">Cytoplasm</keyword>
<evidence type="ECO:0000259" key="13">
    <source>
        <dbReference type="Pfam" id="PF13851"/>
    </source>
</evidence>